<evidence type="ECO:0000313" key="3">
    <source>
        <dbReference type="Proteomes" id="UP000006727"/>
    </source>
</evidence>
<dbReference type="Gramene" id="Pp3c6_14430V3.1">
    <property type="protein sequence ID" value="Pp3c6_14430V3.1"/>
    <property type="gene ID" value="Pp3c6_14430"/>
</dbReference>
<reference evidence="1 3" key="1">
    <citation type="journal article" date="2008" name="Science">
        <title>The Physcomitrella genome reveals evolutionary insights into the conquest of land by plants.</title>
        <authorList>
            <person name="Rensing S."/>
            <person name="Lang D."/>
            <person name="Zimmer A."/>
            <person name="Terry A."/>
            <person name="Salamov A."/>
            <person name="Shapiro H."/>
            <person name="Nishiyama T."/>
            <person name="Perroud P.-F."/>
            <person name="Lindquist E."/>
            <person name="Kamisugi Y."/>
            <person name="Tanahashi T."/>
            <person name="Sakakibara K."/>
            <person name="Fujita T."/>
            <person name="Oishi K."/>
            <person name="Shin-I T."/>
            <person name="Kuroki Y."/>
            <person name="Toyoda A."/>
            <person name="Suzuki Y."/>
            <person name="Hashimoto A."/>
            <person name="Yamaguchi K."/>
            <person name="Sugano A."/>
            <person name="Kohara Y."/>
            <person name="Fujiyama A."/>
            <person name="Anterola A."/>
            <person name="Aoki S."/>
            <person name="Ashton N."/>
            <person name="Barbazuk W.B."/>
            <person name="Barker E."/>
            <person name="Bennetzen J."/>
            <person name="Bezanilla M."/>
            <person name="Blankenship R."/>
            <person name="Cho S.H."/>
            <person name="Dutcher S."/>
            <person name="Estelle M."/>
            <person name="Fawcett J.A."/>
            <person name="Gundlach H."/>
            <person name="Hanada K."/>
            <person name="Heyl A."/>
            <person name="Hicks K.A."/>
            <person name="Hugh J."/>
            <person name="Lohr M."/>
            <person name="Mayer K."/>
            <person name="Melkozernov A."/>
            <person name="Murata T."/>
            <person name="Nelson D."/>
            <person name="Pils B."/>
            <person name="Prigge M."/>
            <person name="Reiss B."/>
            <person name="Renner T."/>
            <person name="Rombauts S."/>
            <person name="Rushton P."/>
            <person name="Sanderfoot A."/>
            <person name="Schween G."/>
            <person name="Shiu S.-H."/>
            <person name="Stueber K."/>
            <person name="Theodoulou F.L."/>
            <person name="Tu H."/>
            <person name="Van de Peer Y."/>
            <person name="Verrier P.J."/>
            <person name="Waters E."/>
            <person name="Wood A."/>
            <person name="Yang L."/>
            <person name="Cove D."/>
            <person name="Cuming A."/>
            <person name="Hasebe M."/>
            <person name="Lucas S."/>
            <person name="Mishler D.B."/>
            <person name="Reski R."/>
            <person name="Grigoriev I."/>
            <person name="Quatrano R.S."/>
            <person name="Boore J.L."/>
        </authorList>
    </citation>
    <scope>NUCLEOTIDE SEQUENCE [LARGE SCALE GENOMIC DNA]</scope>
    <source>
        <strain evidence="2 3">cv. Gransden 2004</strain>
    </source>
</reference>
<dbReference type="InParanoid" id="A0A2K1KFM5"/>
<dbReference type="EMBL" id="ABEU02000006">
    <property type="protein sequence ID" value="PNR52559.1"/>
    <property type="molecule type" value="Genomic_DNA"/>
</dbReference>
<accession>A0A2K1KFM5</accession>
<dbReference type="EnsemblPlants" id="Pp3c6_14430V3.1">
    <property type="protein sequence ID" value="Pp3c6_14430V3.1"/>
    <property type="gene ID" value="Pp3c6_14430"/>
</dbReference>
<evidence type="ECO:0000313" key="2">
    <source>
        <dbReference type="EnsemblPlants" id="Pp3c6_14430V3.1"/>
    </source>
</evidence>
<protein>
    <submittedName>
        <fullName evidence="1 2">Uncharacterized protein</fullName>
    </submittedName>
</protein>
<dbReference type="Proteomes" id="UP000006727">
    <property type="component" value="Chromosome 6"/>
</dbReference>
<proteinExistence type="predicted"/>
<keyword evidence="3" id="KW-1185">Reference proteome</keyword>
<evidence type="ECO:0000313" key="1">
    <source>
        <dbReference type="EMBL" id="PNR52559.1"/>
    </source>
</evidence>
<dbReference type="AlphaFoldDB" id="A0A2K1KFM5"/>
<name>A0A2K1KFM5_PHYPA</name>
<sequence length="87" mass="9656">MQWSNIAFRALIPHATIQINFTRSCIQSEELTHLDHVHLCCKRPSCVTSFPILDKTFKILLKDPAGEKSSGSGMHCESLGATVKRCA</sequence>
<gene>
    <name evidence="1" type="ORF">PHYPA_008933</name>
</gene>
<reference evidence="1 3" key="2">
    <citation type="journal article" date="2018" name="Plant J.">
        <title>The Physcomitrella patens chromosome-scale assembly reveals moss genome structure and evolution.</title>
        <authorList>
            <person name="Lang D."/>
            <person name="Ullrich K.K."/>
            <person name="Murat F."/>
            <person name="Fuchs J."/>
            <person name="Jenkins J."/>
            <person name="Haas F.B."/>
            <person name="Piednoel M."/>
            <person name="Gundlach H."/>
            <person name="Van Bel M."/>
            <person name="Meyberg R."/>
            <person name="Vives C."/>
            <person name="Morata J."/>
            <person name="Symeonidi A."/>
            <person name="Hiss M."/>
            <person name="Muchero W."/>
            <person name="Kamisugi Y."/>
            <person name="Saleh O."/>
            <person name="Blanc G."/>
            <person name="Decker E.L."/>
            <person name="van Gessel N."/>
            <person name="Grimwood J."/>
            <person name="Hayes R.D."/>
            <person name="Graham S.W."/>
            <person name="Gunter L.E."/>
            <person name="McDaniel S.F."/>
            <person name="Hoernstein S.N.W."/>
            <person name="Larsson A."/>
            <person name="Li F.W."/>
            <person name="Perroud P.F."/>
            <person name="Phillips J."/>
            <person name="Ranjan P."/>
            <person name="Rokshar D.S."/>
            <person name="Rothfels C.J."/>
            <person name="Schneider L."/>
            <person name="Shu S."/>
            <person name="Stevenson D.W."/>
            <person name="Thummler F."/>
            <person name="Tillich M."/>
            <person name="Villarreal Aguilar J.C."/>
            <person name="Widiez T."/>
            <person name="Wong G.K."/>
            <person name="Wymore A."/>
            <person name="Zhang Y."/>
            <person name="Zimmer A.D."/>
            <person name="Quatrano R.S."/>
            <person name="Mayer K.F.X."/>
            <person name="Goodstein D."/>
            <person name="Casacuberta J.M."/>
            <person name="Vandepoele K."/>
            <person name="Reski R."/>
            <person name="Cuming A.C."/>
            <person name="Tuskan G.A."/>
            <person name="Maumus F."/>
            <person name="Salse J."/>
            <person name="Schmutz J."/>
            <person name="Rensing S.A."/>
        </authorList>
    </citation>
    <scope>NUCLEOTIDE SEQUENCE [LARGE SCALE GENOMIC DNA]</scope>
    <source>
        <strain evidence="2 3">cv. Gransden 2004</strain>
    </source>
</reference>
<organism evidence="1">
    <name type="scientific">Physcomitrium patens</name>
    <name type="common">Spreading-leaved earth moss</name>
    <name type="synonym">Physcomitrella patens</name>
    <dbReference type="NCBI Taxonomy" id="3218"/>
    <lineage>
        <taxon>Eukaryota</taxon>
        <taxon>Viridiplantae</taxon>
        <taxon>Streptophyta</taxon>
        <taxon>Embryophyta</taxon>
        <taxon>Bryophyta</taxon>
        <taxon>Bryophytina</taxon>
        <taxon>Bryopsida</taxon>
        <taxon>Funariidae</taxon>
        <taxon>Funariales</taxon>
        <taxon>Funariaceae</taxon>
        <taxon>Physcomitrium</taxon>
    </lineage>
</organism>
<reference evidence="2" key="3">
    <citation type="submission" date="2020-12" db="UniProtKB">
        <authorList>
            <consortium name="EnsemblPlants"/>
        </authorList>
    </citation>
    <scope>IDENTIFICATION</scope>
</reference>